<comment type="subcellular location">
    <subcellularLocation>
        <location evidence="1">Cell outer membrane</location>
        <topology evidence="1">Multi-pass membrane protein</topology>
    </subcellularLocation>
</comment>
<dbReference type="Proteomes" id="UP001143304">
    <property type="component" value="Unassembled WGS sequence"/>
</dbReference>
<feature type="chain" id="PRO_5046625558" description="Long-chain fatty acid transport protein" evidence="8">
    <location>
        <begin position="32"/>
        <end position="417"/>
    </location>
</feature>
<dbReference type="InterPro" id="IPR005017">
    <property type="entry name" value="OMPP1/FadL/TodX"/>
</dbReference>
<dbReference type="EMBL" id="SHNO01000001">
    <property type="protein sequence ID" value="MCX2977006.1"/>
    <property type="molecule type" value="Genomic_DNA"/>
</dbReference>
<reference evidence="9" key="1">
    <citation type="submission" date="2019-02" db="EMBL/GenBank/DDBJ databases">
        <authorList>
            <person name="Li S.-H."/>
        </authorList>
    </citation>
    <scope>NUCLEOTIDE SEQUENCE</scope>
    <source>
        <strain evidence="9">IMCC11814</strain>
    </source>
</reference>
<evidence type="ECO:0000256" key="2">
    <source>
        <dbReference type="ARBA" id="ARBA00008163"/>
    </source>
</evidence>
<keyword evidence="6" id="KW-0472">Membrane</keyword>
<proteinExistence type="inferred from homology"/>
<protein>
    <recommendedName>
        <fullName evidence="11">Long-chain fatty acid transport protein</fullName>
    </recommendedName>
</protein>
<comment type="caution">
    <text evidence="9">The sequence shown here is derived from an EMBL/GenBank/DDBJ whole genome shotgun (WGS) entry which is preliminary data.</text>
</comment>
<keyword evidence="5 8" id="KW-0732">Signal</keyword>
<comment type="similarity">
    <text evidence="2">Belongs to the OmpP1/FadL family.</text>
</comment>
<keyword evidence="7" id="KW-0998">Cell outer membrane</keyword>
<dbReference type="PANTHER" id="PTHR35093">
    <property type="entry name" value="OUTER MEMBRANE PROTEIN NMB0088-RELATED"/>
    <property type="match status" value="1"/>
</dbReference>
<keyword evidence="10" id="KW-1185">Reference proteome</keyword>
<evidence type="ECO:0000256" key="5">
    <source>
        <dbReference type="ARBA" id="ARBA00022729"/>
    </source>
</evidence>
<evidence type="ECO:0000313" key="9">
    <source>
        <dbReference type="EMBL" id="MCX2977006.1"/>
    </source>
</evidence>
<name>A0ABT3T3Z9_9GAMM</name>
<evidence type="ECO:0000256" key="7">
    <source>
        <dbReference type="ARBA" id="ARBA00023237"/>
    </source>
</evidence>
<evidence type="ECO:0000256" key="4">
    <source>
        <dbReference type="ARBA" id="ARBA00022692"/>
    </source>
</evidence>
<evidence type="ECO:0000256" key="3">
    <source>
        <dbReference type="ARBA" id="ARBA00022452"/>
    </source>
</evidence>
<keyword evidence="4" id="KW-0812">Transmembrane</keyword>
<evidence type="ECO:0000256" key="8">
    <source>
        <dbReference type="SAM" id="SignalP"/>
    </source>
</evidence>
<dbReference type="PANTHER" id="PTHR35093:SF8">
    <property type="entry name" value="OUTER MEMBRANE PROTEIN NMB0088-RELATED"/>
    <property type="match status" value="1"/>
</dbReference>
<evidence type="ECO:0000256" key="1">
    <source>
        <dbReference type="ARBA" id="ARBA00004571"/>
    </source>
</evidence>
<sequence length="417" mass="46598">MTRTTENSMMRQTKALFLLLSCALIAPAALARPYAGISGLAATADSAETAGNNPAGITRFADRAYSLEFMLFTNDAKWESQFSETGRDYISHESSETLVPRVAFIQPINDRLGVSLTFLGASFDDDFGNWPGRYFIESYNSLLISAFPSLAYKINEQWSVAGSAAISYSSFEQERAVRNSNDPGFGDGSSKIETDSVEYGWGASTLYQYSDRTRFGLTYQSKIEQEQEGDNQFSNLGPRTEEIFKSRGLLGQDVTVTGTRPQSVLLGMYHEFENAHAFTVDLIWNNFSEFRLSEFYFDGESYSESKEEYNDLYAITASYSFPVSERWMLGVSGAVTNSMIDDDDRTMTLRMDQVWTAAVAAEWQWKDNLALDMSVAYVGIDDAPVETPALPVLGSLKGKYARRDTWLFQVALKWGSL</sequence>
<gene>
    <name evidence="9" type="ORF">EYC82_06530</name>
</gene>
<evidence type="ECO:0000256" key="6">
    <source>
        <dbReference type="ARBA" id="ARBA00023136"/>
    </source>
</evidence>
<keyword evidence="3" id="KW-1134">Transmembrane beta strand</keyword>
<evidence type="ECO:0008006" key="11">
    <source>
        <dbReference type="Google" id="ProtNLM"/>
    </source>
</evidence>
<dbReference type="SUPFAM" id="SSF56935">
    <property type="entry name" value="Porins"/>
    <property type="match status" value="1"/>
</dbReference>
<organism evidence="9 10">
    <name type="scientific">Candidatus Marimicrobium litorale</name>
    <dbReference type="NCBI Taxonomy" id="2518991"/>
    <lineage>
        <taxon>Bacteria</taxon>
        <taxon>Pseudomonadati</taxon>
        <taxon>Pseudomonadota</taxon>
        <taxon>Gammaproteobacteria</taxon>
        <taxon>Cellvibrionales</taxon>
        <taxon>Halieaceae</taxon>
        <taxon>Marimicrobium</taxon>
    </lineage>
</organism>
<accession>A0ABT3T3Z9</accession>
<dbReference type="Pfam" id="PF03349">
    <property type="entry name" value="Toluene_X"/>
    <property type="match status" value="1"/>
</dbReference>
<feature type="signal peptide" evidence="8">
    <location>
        <begin position="1"/>
        <end position="31"/>
    </location>
</feature>
<evidence type="ECO:0000313" key="10">
    <source>
        <dbReference type="Proteomes" id="UP001143304"/>
    </source>
</evidence>
<dbReference type="Gene3D" id="2.40.160.60">
    <property type="entry name" value="Outer membrane protein transport protein (OMPP1/FadL/TodX)"/>
    <property type="match status" value="1"/>
</dbReference>